<protein>
    <submittedName>
        <fullName evidence="1">Uncharacterized protein</fullName>
    </submittedName>
</protein>
<name>A0A1Q2SMM6_9GAMM</name>
<evidence type="ECO:0000313" key="1">
    <source>
        <dbReference type="EMBL" id="BAW80349.1"/>
    </source>
</evidence>
<dbReference type="EMBL" id="AP014836">
    <property type="protein sequence ID" value="BAW80349.1"/>
    <property type="molecule type" value="Genomic_DNA"/>
</dbReference>
<dbReference type="RefSeq" id="WP_096526900.1">
    <property type="nucleotide sequence ID" value="NZ_AP014836.1"/>
</dbReference>
<accession>A0A1Q2SMM6</accession>
<dbReference type="AlphaFoldDB" id="A0A1Q2SMM6"/>
<evidence type="ECO:0000313" key="2">
    <source>
        <dbReference type="Proteomes" id="UP000243679"/>
    </source>
</evidence>
<reference evidence="1 2" key="1">
    <citation type="journal article" date="2017" name="ISME J.">
        <title>An acid-tolerant ammonia-oxidizing ?-proteobacterium from soil.</title>
        <authorList>
            <person name="Hayatsu M."/>
            <person name="Tago K."/>
            <person name="Uchiyama I."/>
            <person name="Toyoda A."/>
            <person name="Wang Y."/>
            <person name="Shimomura Y."/>
            <person name="Okubo T."/>
            <person name="Kurisu F."/>
            <person name="Hirono Y."/>
            <person name="Nonaka K."/>
            <person name="Akiyama H."/>
            <person name="Itoh T."/>
            <person name="Takami H."/>
        </authorList>
    </citation>
    <scope>NUCLEOTIDE SEQUENCE [LARGE SCALE GENOMIC DNA]</scope>
    <source>
        <strain evidence="1 2">TAO100</strain>
    </source>
</reference>
<dbReference type="Proteomes" id="UP000243679">
    <property type="component" value="Chromosome"/>
</dbReference>
<keyword evidence="2" id="KW-1185">Reference proteome</keyword>
<organism evidence="1 2">
    <name type="scientific">Candidatus Nitrosoglobus terrae</name>
    <dbReference type="NCBI Taxonomy" id="1630141"/>
    <lineage>
        <taxon>Bacteria</taxon>
        <taxon>Pseudomonadati</taxon>
        <taxon>Pseudomonadota</taxon>
        <taxon>Gammaproteobacteria</taxon>
        <taxon>Chromatiales</taxon>
        <taxon>Chromatiaceae</taxon>
        <taxon>Candidatus Nitrosoglobus</taxon>
    </lineage>
</organism>
<sequence length="126" mass="13501">MNNVFKVMSFIAHQNSSNATINLQRSIGGPCLGCSYITPQTSDIGKQLVLTFDRQESTATATIDGVATRIQRFNFNLGTRAQRLLGAWTIVSLPVPDDSSGNIDTGAEMSNYIVCSTINKTIGGGK</sequence>
<dbReference type="KEGG" id="ntt:TAO_0979"/>
<proteinExistence type="predicted"/>
<gene>
    <name evidence="1" type="ORF">TAO_0979</name>
</gene>